<dbReference type="GO" id="GO:0009073">
    <property type="term" value="P:aromatic amino acid family biosynthetic process"/>
    <property type="evidence" value="ECO:0007669"/>
    <property type="project" value="UniProtKB-KW"/>
</dbReference>
<dbReference type="GO" id="GO:0003855">
    <property type="term" value="F:3-dehydroquinate dehydratase activity"/>
    <property type="evidence" value="ECO:0007669"/>
    <property type="project" value="UniProtKB-UniRule"/>
</dbReference>
<feature type="binding site" evidence="8 10">
    <location>
        <position position="74"/>
    </location>
    <ligand>
        <name>substrate</name>
    </ligand>
</feature>
<feature type="active site" description="Proton donor" evidence="8 9">
    <location>
        <position position="100"/>
    </location>
</feature>
<evidence type="ECO:0000256" key="3">
    <source>
        <dbReference type="ARBA" id="ARBA00011037"/>
    </source>
</evidence>
<evidence type="ECO:0000256" key="2">
    <source>
        <dbReference type="ARBA" id="ARBA00004902"/>
    </source>
</evidence>
<dbReference type="GO" id="GO:0009423">
    <property type="term" value="P:chorismate biosynthetic process"/>
    <property type="evidence" value="ECO:0007669"/>
    <property type="project" value="UniProtKB-UniRule"/>
</dbReference>
<comment type="function">
    <text evidence="8">Catalyzes a trans-dehydration via an enolate intermediate.</text>
</comment>
<dbReference type="PANTHER" id="PTHR21272">
    <property type="entry name" value="CATABOLIC 3-DEHYDROQUINASE"/>
    <property type="match status" value="1"/>
</dbReference>
<feature type="binding site" evidence="8 10">
    <location>
        <begin position="101"/>
        <end position="102"/>
    </location>
    <ligand>
        <name>substrate</name>
    </ligand>
</feature>
<protein>
    <recommendedName>
        <fullName evidence="5 8">3-dehydroquinate dehydratase</fullName>
        <shortName evidence="8">3-dehydroquinase</shortName>
        <ecNumber evidence="5 8">4.2.1.10</ecNumber>
    </recommendedName>
    <alternativeName>
        <fullName evidence="8">Type II DHQase</fullName>
    </alternativeName>
</protein>
<evidence type="ECO:0000256" key="9">
    <source>
        <dbReference type="PIRSR" id="PIRSR001399-1"/>
    </source>
</evidence>
<evidence type="ECO:0000256" key="6">
    <source>
        <dbReference type="ARBA" id="ARBA00023141"/>
    </source>
</evidence>
<dbReference type="PANTHER" id="PTHR21272:SF3">
    <property type="entry name" value="CATABOLIC 3-DEHYDROQUINASE"/>
    <property type="match status" value="1"/>
</dbReference>
<dbReference type="InterPro" id="IPR018509">
    <property type="entry name" value="DHquinase_II_CS"/>
</dbReference>
<feature type="active site" description="Proton acceptor" evidence="8 9">
    <location>
        <position position="23"/>
    </location>
</feature>
<keyword evidence="14" id="KW-1185">Reference proteome</keyword>
<evidence type="ECO:0000256" key="7">
    <source>
        <dbReference type="ARBA" id="ARBA00023239"/>
    </source>
</evidence>
<reference evidence="14" key="1">
    <citation type="submission" date="2016-11" db="EMBL/GenBank/DDBJ databases">
        <authorList>
            <person name="Varghese N."/>
            <person name="Submissions S."/>
        </authorList>
    </citation>
    <scope>NUCLEOTIDE SEQUENCE [LARGE SCALE GENOMIC DNA]</scope>
    <source>
        <strain evidence="14">DSM 15285</strain>
    </source>
</reference>
<keyword evidence="12" id="KW-0812">Transmembrane</keyword>
<evidence type="ECO:0000256" key="10">
    <source>
        <dbReference type="PIRSR" id="PIRSR001399-2"/>
    </source>
</evidence>
<dbReference type="AlphaFoldDB" id="A0A1M5Q1X8"/>
<dbReference type="PIRSF" id="PIRSF001399">
    <property type="entry name" value="DHquinase_II"/>
    <property type="match status" value="1"/>
</dbReference>
<dbReference type="OrthoDB" id="9790793at2"/>
<dbReference type="NCBIfam" id="NF003806">
    <property type="entry name" value="PRK05395.1-3"/>
    <property type="match status" value="1"/>
</dbReference>
<dbReference type="InterPro" id="IPR036441">
    <property type="entry name" value="DHquinase_II_sf"/>
</dbReference>
<keyword evidence="7 8" id="KW-0456">Lyase</keyword>
<evidence type="ECO:0000313" key="13">
    <source>
        <dbReference type="EMBL" id="SHH07761.1"/>
    </source>
</evidence>
<evidence type="ECO:0000256" key="4">
    <source>
        <dbReference type="ARBA" id="ARBA00011193"/>
    </source>
</evidence>
<keyword evidence="12" id="KW-1133">Transmembrane helix</keyword>
<dbReference type="CDD" id="cd00466">
    <property type="entry name" value="DHQase_II"/>
    <property type="match status" value="1"/>
</dbReference>
<comment type="pathway">
    <text evidence="2 8">Metabolic intermediate biosynthesis; chorismate biosynthesis; chorismate from D-erythrose 4-phosphate and phosphoenolpyruvate: step 3/7.</text>
</comment>
<dbReference type="Gene3D" id="3.40.50.9100">
    <property type="entry name" value="Dehydroquinase, class II"/>
    <property type="match status" value="1"/>
</dbReference>
<feature type="binding site" evidence="8 10">
    <location>
        <position position="80"/>
    </location>
    <ligand>
        <name>substrate</name>
    </ligand>
</feature>
<keyword evidence="6 8" id="KW-0057">Aromatic amino acid biosynthesis</keyword>
<dbReference type="EC" id="4.2.1.10" evidence="5 8"/>
<feature type="transmembrane region" description="Helical" evidence="12">
    <location>
        <begin position="115"/>
        <end position="140"/>
    </location>
</feature>
<dbReference type="NCBIfam" id="NF003807">
    <property type="entry name" value="PRK05395.1-4"/>
    <property type="match status" value="1"/>
</dbReference>
<evidence type="ECO:0000256" key="1">
    <source>
        <dbReference type="ARBA" id="ARBA00001864"/>
    </source>
</evidence>
<gene>
    <name evidence="8" type="primary">aroQ</name>
    <name evidence="13" type="ORF">SAMN02744040_00732</name>
</gene>
<name>A0A1M5Q1X8_9FIRM</name>
<dbReference type="GO" id="GO:0008652">
    <property type="term" value="P:amino acid biosynthetic process"/>
    <property type="evidence" value="ECO:0007669"/>
    <property type="project" value="UniProtKB-KW"/>
</dbReference>
<evidence type="ECO:0000256" key="8">
    <source>
        <dbReference type="HAMAP-Rule" id="MF_00169"/>
    </source>
</evidence>
<dbReference type="Pfam" id="PF01220">
    <property type="entry name" value="DHquinase_II"/>
    <property type="match status" value="1"/>
</dbReference>
<comment type="subunit">
    <text evidence="4 8">Homododecamer.</text>
</comment>
<evidence type="ECO:0000313" key="14">
    <source>
        <dbReference type="Proteomes" id="UP000242520"/>
    </source>
</evidence>
<dbReference type="Proteomes" id="UP000242520">
    <property type="component" value="Unassembled WGS sequence"/>
</dbReference>
<dbReference type="GO" id="GO:0019631">
    <property type="term" value="P:quinate catabolic process"/>
    <property type="evidence" value="ECO:0007669"/>
    <property type="project" value="TreeGrafter"/>
</dbReference>
<evidence type="ECO:0000256" key="11">
    <source>
        <dbReference type="PIRSR" id="PIRSR001399-3"/>
    </source>
</evidence>
<dbReference type="PROSITE" id="PS01029">
    <property type="entry name" value="DEHYDROQUINASE_II"/>
    <property type="match status" value="1"/>
</dbReference>
<keyword evidence="12" id="KW-0472">Membrane</keyword>
<proteinExistence type="inferred from homology"/>
<feature type="binding site" evidence="8 10">
    <location>
        <position position="87"/>
    </location>
    <ligand>
        <name>substrate</name>
    </ligand>
</feature>
<dbReference type="InterPro" id="IPR001874">
    <property type="entry name" value="DHquinase_II"/>
</dbReference>
<dbReference type="STRING" id="1123350.SAMN02744040_00732"/>
<evidence type="ECO:0000256" key="12">
    <source>
        <dbReference type="SAM" id="Phobius"/>
    </source>
</evidence>
<organism evidence="13 14">
    <name type="scientific">Tepidibacter thalassicus DSM 15285</name>
    <dbReference type="NCBI Taxonomy" id="1123350"/>
    <lineage>
        <taxon>Bacteria</taxon>
        <taxon>Bacillati</taxon>
        <taxon>Bacillota</taxon>
        <taxon>Clostridia</taxon>
        <taxon>Peptostreptococcales</taxon>
        <taxon>Peptostreptococcaceae</taxon>
        <taxon>Tepidibacter</taxon>
    </lineage>
</organism>
<comment type="similarity">
    <text evidence="3 8">Belongs to the type-II 3-dehydroquinase family.</text>
</comment>
<dbReference type="SUPFAM" id="SSF52304">
    <property type="entry name" value="Type II 3-dehydroquinate dehydratase"/>
    <property type="match status" value="1"/>
</dbReference>
<comment type="catalytic activity">
    <reaction evidence="1 8">
        <text>3-dehydroquinate = 3-dehydroshikimate + H2O</text>
        <dbReference type="Rhea" id="RHEA:21096"/>
        <dbReference type="ChEBI" id="CHEBI:15377"/>
        <dbReference type="ChEBI" id="CHEBI:16630"/>
        <dbReference type="ChEBI" id="CHEBI:32364"/>
        <dbReference type="EC" id="4.2.1.10"/>
    </reaction>
</comment>
<dbReference type="HAMAP" id="MF_00169">
    <property type="entry name" value="AroQ"/>
    <property type="match status" value="1"/>
</dbReference>
<sequence>MKKILVVNGPNLNLLGFREKDVYGKSSIEDLEITILNECKKHDVIVDFFQSNCEGKIIDKLHESIGVYEGIIINPGAYTHYSFAIYDAIKAINIPTVEVHISNIYSREEFRQNSVIAKACIGQISGFGFYSYVLAVYSLVDYFKKGENK</sequence>
<keyword evidence="8" id="KW-0028">Amino-acid biosynthesis</keyword>
<accession>A0A1M5Q1X8</accession>
<dbReference type="RefSeq" id="WP_072723737.1">
    <property type="nucleotide sequence ID" value="NZ_FQXH01000007.1"/>
</dbReference>
<evidence type="ECO:0000256" key="5">
    <source>
        <dbReference type="ARBA" id="ARBA00012060"/>
    </source>
</evidence>
<dbReference type="NCBIfam" id="NF003805">
    <property type="entry name" value="PRK05395.1-2"/>
    <property type="match status" value="1"/>
</dbReference>
<feature type="binding site" evidence="8 10">
    <location>
        <position position="111"/>
    </location>
    <ligand>
        <name>substrate</name>
    </ligand>
</feature>
<dbReference type="NCBIfam" id="TIGR01088">
    <property type="entry name" value="aroQ"/>
    <property type="match status" value="1"/>
</dbReference>
<dbReference type="EMBL" id="FQXH01000007">
    <property type="protein sequence ID" value="SHH07761.1"/>
    <property type="molecule type" value="Genomic_DNA"/>
</dbReference>
<dbReference type="UniPathway" id="UPA00053">
    <property type="reaction ID" value="UER00086"/>
</dbReference>
<feature type="site" description="Transition state stabilizer" evidence="8 11">
    <location>
        <position position="18"/>
    </location>
</feature>